<dbReference type="AlphaFoldDB" id="A0AAD8PW72"/>
<evidence type="ECO:0000313" key="3">
    <source>
        <dbReference type="Proteomes" id="UP001230504"/>
    </source>
</evidence>
<comment type="caution">
    <text evidence="2">The sequence shown here is derived from an EMBL/GenBank/DDBJ whole genome shotgun (WGS) entry which is preliminary data.</text>
</comment>
<accession>A0AAD8PW72</accession>
<protein>
    <submittedName>
        <fullName evidence="2">Uncharacterized protein</fullName>
    </submittedName>
</protein>
<evidence type="ECO:0000313" key="2">
    <source>
        <dbReference type="EMBL" id="KAK1585612.1"/>
    </source>
</evidence>
<organism evidence="2 3">
    <name type="scientific">Colletotrichum navitas</name>
    <dbReference type="NCBI Taxonomy" id="681940"/>
    <lineage>
        <taxon>Eukaryota</taxon>
        <taxon>Fungi</taxon>
        <taxon>Dikarya</taxon>
        <taxon>Ascomycota</taxon>
        <taxon>Pezizomycotina</taxon>
        <taxon>Sordariomycetes</taxon>
        <taxon>Hypocreomycetidae</taxon>
        <taxon>Glomerellales</taxon>
        <taxon>Glomerellaceae</taxon>
        <taxon>Colletotrichum</taxon>
        <taxon>Colletotrichum graminicola species complex</taxon>
    </lineage>
</organism>
<proteinExistence type="predicted"/>
<name>A0AAD8PW72_9PEZI</name>
<dbReference type="GeneID" id="85444384"/>
<evidence type="ECO:0000256" key="1">
    <source>
        <dbReference type="SAM" id="MobiDB-lite"/>
    </source>
</evidence>
<sequence>MTQALTAYEVLCQPPERAKYDNDYANIRAAWFRYQKWTEWQRVEATTVVGGDNPLRNKLTSYSRKFMGKMKERRARRSTVFVGGTPRNDGQEEVSDATEEYEKDRSPQARSKTSCATDAVARFDAIDLQSKSLDKTLLLLKLQYDGLLDLQTGAVTRFPFRHTLSLYE</sequence>
<gene>
    <name evidence="2" type="ORF">LY79DRAFT_580857</name>
</gene>
<reference evidence="2" key="1">
    <citation type="submission" date="2021-06" db="EMBL/GenBank/DDBJ databases">
        <title>Comparative genomics, transcriptomics and evolutionary studies reveal genomic signatures of adaptation to plant cell wall in hemibiotrophic fungi.</title>
        <authorList>
            <consortium name="DOE Joint Genome Institute"/>
            <person name="Baroncelli R."/>
            <person name="Diaz J.F."/>
            <person name="Benocci T."/>
            <person name="Peng M."/>
            <person name="Battaglia E."/>
            <person name="Haridas S."/>
            <person name="Andreopoulos W."/>
            <person name="Labutti K."/>
            <person name="Pangilinan J."/>
            <person name="Floch G.L."/>
            <person name="Makela M.R."/>
            <person name="Henrissat B."/>
            <person name="Grigoriev I.V."/>
            <person name="Crouch J.A."/>
            <person name="De Vries R.P."/>
            <person name="Sukno S.A."/>
            <person name="Thon M.R."/>
        </authorList>
    </citation>
    <scope>NUCLEOTIDE SEQUENCE</scope>
    <source>
        <strain evidence="2">CBS 125086</strain>
    </source>
</reference>
<dbReference type="Proteomes" id="UP001230504">
    <property type="component" value="Unassembled WGS sequence"/>
</dbReference>
<dbReference type="RefSeq" id="XP_060412629.1">
    <property type="nucleotide sequence ID" value="XM_060560144.1"/>
</dbReference>
<feature type="region of interest" description="Disordered" evidence="1">
    <location>
        <begin position="71"/>
        <end position="113"/>
    </location>
</feature>
<keyword evidence="3" id="KW-1185">Reference proteome</keyword>
<dbReference type="EMBL" id="JAHLJV010000042">
    <property type="protein sequence ID" value="KAK1585612.1"/>
    <property type="molecule type" value="Genomic_DNA"/>
</dbReference>